<dbReference type="EMBL" id="CARXXK010000002">
    <property type="protein sequence ID" value="CAI6357063.1"/>
    <property type="molecule type" value="Genomic_DNA"/>
</dbReference>
<accession>A0AAV0WMM4</accession>
<comment type="caution">
    <text evidence="1">The sequence shown here is derived from an EMBL/GenBank/DDBJ whole genome shotgun (WGS) entry which is preliminary data.</text>
</comment>
<protein>
    <recommendedName>
        <fullName evidence="3">Transposase</fullName>
    </recommendedName>
</protein>
<sequence>MCIGNATDGAANMQGIYNGFTAWLENFSPGQMHCLMFDAMHYAHILNLAITDVTKCWLEAASLFTLLNNAAVFYKESHKRMSL</sequence>
<proteinExistence type="predicted"/>
<evidence type="ECO:0000313" key="2">
    <source>
        <dbReference type="Proteomes" id="UP001160148"/>
    </source>
</evidence>
<gene>
    <name evidence="1" type="ORF">MEUPH1_LOCUS12732</name>
</gene>
<name>A0AAV0WMM4_9HEMI</name>
<reference evidence="1 2" key="1">
    <citation type="submission" date="2023-01" db="EMBL/GenBank/DDBJ databases">
        <authorList>
            <person name="Whitehead M."/>
        </authorList>
    </citation>
    <scope>NUCLEOTIDE SEQUENCE [LARGE SCALE GENOMIC DNA]</scope>
</reference>
<evidence type="ECO:0000313" key="1">
    <source>
        <dbReference type="EMBL" id="CAI6357063.1"/>
    </source>
</evidence>
<evidence type="ECO:0008006" key="3">
    <source>
        <dbReference type="Google" id="ProtNLM"/>
    </source>
</evidence>
<keyword evidence="2" id="KW-1185">Reference proteome</keyword>
<dbReference type="AlphaFoldDB" id="A0AAV0WMM4"/>
<dbReference type="Proteomes" id="UP001160148">
    <property type="component" value="Unassembled WGS sequence"/>
</dbReference>
<organism evidence="1 2">
    <name type="scientific">Macrosiphum euphorbiae</name>
    <name type="common">potato aphid</name>
    <dbReference type="NCBI Taxonomy" id="13131"/>
    <lineage>
        <taxon>Eukaryota</taxon>
        <taxon>Metazoa</taxon>
        <taxon>Ecdysozoa</taxon>
        <taxon>Arthropoda</taxon>
        <taxon>Hexapoda</taxon>
        <taxon>Insecta</taxon>
        <taxon>Pterygota</taxon>
        <taxon>Neoptera</taxon>
        <taxon>Paraneoptera</taxon>
        <taxon>Hemiptera</taxon>
        <taxon>Sternorrhyncha</taxon>
        <taxon>Aphidomorpha</taxon>
        <taxon>Aphidoidea</taxon>
        <taxon>Aphididae</taxon>
        <taxon>Macrosiphini</taxon>
        <taxon>Macrosiphum</taxon>
    </lineage>
</organism>